<dbReference type="Proteomes" id="UP000564496">
    <property type="component" value="Unassembled WGS sequence"/>
</dbReference>
<keyword evidence="2" id="KW-1185">Reference proteome</keyword>
<dbReference type="AlphaFoldDB" id="A0A7Z0IVK4"/>
<gene>
    <name evidence="1" type="ORF">BJ988_005879</name>
</gene>
<dbReference type="EMBL" id="JACBZR010000002">
    <property type="protein sequence ID" value="NYI81171.1"/>
    <property type="molecule type" value="Genomic_DNA"/>
</dbReference>
<protein>
    <submittedName>
        <fullName evidence="1">Uncharacterized protein</fullName>
    </submittedName>
</protein>
<reference evidence="1 2" key="1">
    <citation type="submission" date="2020-07" db="EMBL/GenBank/DDBJ databases">
        <title>Sequencing the genomes of 1000 actinobacteria strains.</title>
        <authorList>
            <person name="Klenk H.-P."/>
        </authorList>
    </citation>
    <scope>NUCLEOTIDE SEQUENCE [LARGE SCALE GENOMIC DNA]</scope>
    <source>
        <strain evidence="1 2">DSM 26487</strain>
    </source>
</reference>
<evidence type="ECO:0000313" key="2">
    <source>
        <dbReference type="Proteomes" id="UP000564496"/>
    </source>
</evidence>
<name>A0A7Z0IVK4_9ACTN</name>
<sequence length="161" mass="17088">MTWPLFAGIGATPASIANAASERIRPGWDQAHNTVAATIGPTPNSSSRSGRQLRMMATIAFCNSRASFNIACARRAKVRSATTVLVVSVSQEACTRRFAAVLSIAASFWPRNLTRMGSGAAMTRLKTCCWASVEALIAKRRAANSTDSAWRSPGAGSSQPR</sequence>
<evidence type="ECO:0000313" key="1">
    <source>
        <dbReference type="EMBL" id="NYI81171.1"/>
    </source>
</evidence>
<organism evidence="1 2">
    <name type="scientific">Nocardioides panzhihuensis</name>
    <dbReference type="NCBI Taxonomy" id="860243"/>
    <lineage>
        <taxon>Bacteria</taxon>
        <taxon>Bacillati</taxon>
        <taxon>Actinomycetota</taxon>
        <taxon>Actinomycetes</taxon>
        <taxon>Propionibacteriales</taxon>
        <taxon>Nocardioidaceae</taxon>
        <taxon>Nocardioides</taxon>
    </lineage>
</organism>
<proteinExistence type="predicted"/>
<comment type="caution">
    <text evidence="1">The sequence shown here is derived from an EMBL/GenBank/DDBJ whole genome shotgun (WGS) entry which is preliminary data.</text>
</comment>
<accession>A0A7Z0IVK4</accession>